<organism evidence="1 2">
    <name type="scientific">Liquorilactobacillus nagelii</name>
    <dbReference type="NCBI Taxonomy" id="82688"/>
    <lineage>
        <taxon>Bacteria</taxon>
        <taxon>Bacillati</taxon>
        <taxon>Bacillota</taxon>
        <taxon>Bacilli</taxon>
        <taxon>Lactobacillales</taxon>
        <taxon>Lactobacillaceae</taxon>
        <taxon>Liquorilactobacillus</taxon>
    </lineage>
</organism>
<evidence type="ECO:0000313" key="2">
    <source>
        <dbReference type="Proteomes" id="UP000324497"/>
    </source>
</evidence>
<protein>
    <submittedName>
        <fullName evidence="1">DNA-binding protein</fullName>
    </submittedName>
</protein>
<dbReference type="EMBL" id="CP018180">
    <property type="protein sequence ID" value="AUJ33233.1"/>
    <property type="molecule type" value="Genomic_DNA"/>
</dbReference>
<proteinExistence type="predicted"/>
<dbReference type="GO" id="GO:0003677">
    <property type="term" value="F:DNA binding"/>
    <property type="evidence" value="ECO:0007669"/>
    <property type="project" value="UniProtKB-KW"/>
</dbReference>
<gene>
    <name evidence="1" type="ORF">BSQ50_07430</name>
</gene>
<reference evidence="1 2" key="1">
    <citation type="submission" date="2016-11" db="EMBL/GenBank/DDBJ databases">
        <title>Interaction between Lactobacillus species and yeast in water kefir.</title>
        <authorList>
            <person name="Behr J."/>
            <person name="Xu D."/>
            <person name="Vogel R.F."/>
        </authorList>
    </citation>
    <scope>NUCLEOTIDE SEQUENCE [LARGE SCALE GENOMIC DNA]</scope>
    <source>
        <strain evidence="1 2">TMW 1.1827</strain>
    </source>
</reference>
<evidence type="ECO:0000313" key="1">
    <source>
        <dbReference type="EMBL" id="AUJ33233.1"/>
    </source>
</evidence>
<dbReference type="Pfam" id="PF02620">
    <property type="entry name" value="YceD"/>
    <property type="match status" value="1"/>
</dbReference>
<keyword evidence="2" id="KW-1185">Reference proteome</keyword>
<dbReference type="InterPro" id="IPR003772">
    <property type="entry name" value="YceD"/>
</dbReference>
<dbReference type="KEGG" id="lng:BSQ50_07430"/>
<keyword evidence="1" id="KW-0238">DNA-binding</keyword>
<dbReference type="AlphaFoldDB" id="A0A3S6QYU4"/>
<name>A0A3S6QYU4_9LACO</name>
<sequence>MKWTLDELRRNCTEPLALNETVDISSLIKSKNESIISVSPAKINGFFALNQLGVLGSFKIEIKLVLPSTRSLQPVATQLNFDINEYYVDQQTENLAAFGKNDVVIFLADGLLDLSEIICDNVLARLPLKVLTPAENAGKAVLPTGKDWQVVEEGHAASNQKSIDPRLAKLKNFFKD</sequence>
<accession>A0A3S6QYU4</accession>
<dbReference type="Proteomes" id="UP000324497">
    <property type="component" value="Chromosome"/>
</dbReference>